<name>A0A5J5AWN0_9ASTE</name>
<organism evidence="1 2">
    <name type="scientific">Nyssa sinensis</name>
    <dbReference type="NCBI Taxonomy" id="561372"/>
    <lineage>
        <taxon>Eukaryota</taxon>
        <taxon>Viridiplantae</taxon>
        <taxon>Streptophyta</taxon>
        <taxon>Embryophyta</taxon>
        <taxon>Tracheophyta</taxon>
        <taxon>Spermatophyta</taxon>
        <taxon>Magnoliopsida</taxon>
        <taxon>eudicotyledons</taxon>
        <taxon>Gunneridae</taxon>
        <taxon>Pentapetalae</taxon>
        <taxon>asterids</taxon>
        <taxon>Cornales</taxon>
        <taxon>Nyssaceae</taxon>
        <taxon>Nyssa</taxon>
    </lineage>
</organism>
<dbReference type="EMBL" id="CM018041">
    <property type="protein sequence ID" value="KAA8533907.1"/>
    <property type="molecule type" value="Genomic_DNA"/>
</dbReference>
<accession>A0A5J5AWN0</accession>
<dbReference type="AlphaFoldDB" id="A0A5J5AWN0"/>
<gene>
    <name evidence="1" type="ORF">F0562_031424</name>
</gene>
<evidence type="ECO:0000313" key="1">
    <source>
        <dbReference type="EMBL" id="KAA8533907.1"/>
    </source>
</evidence>
<dbReference type="Proteomes" id="UP000325577">
    <property type="component" value="Linkage Group LG18"/>
</dbReference>
<protein>
    <submittedName>
        <fullName evidence="1">Uncharacterized protein</fullName>
    </submittedName>
</protein>
<sequence>MTLNEFFGRIDVFVPRSLKLLRLFLFTQANNRHSNLTIFNGLKAFGLRPLTSPSRLVHESHALILRDDDGGGDDEEEDPVPKRMALTILPLRITRGLQGRELLIAEFGIFLVGKWNQSGLKWMMAVELSLTQREKGQLRMQCMLLELTTSRRHCGPAALHFLASLASGRDQTDAKPSVGHT</sequence>
<reference evidence="1 2" key="1">
    <citation type="submission" date="2019-09" db="EMBL/GenBank/DDBJ databases">
        <title>A chromosome-level genome assembly of the Chinese tupelo Nyssa sinensis.</title>
        <authorList>
            <person name="Yang X."/>
            <person name="Kang M."/>
            <person name="Yang Y."/>
            <person name="Xiong H."/>
            <person name="Wang M."/>
            <person name="Zhang Z."/>
            <person name="Wang Z."/>
            <person name="Wu H."/>
            <person name="Ma T."/>
            <person name="Liu J."/>
            <person name="Xi Z."/>
        </authorList>
    </citation>
    <scope>NUCLEOTIDE SEQUENCE [LARGE SCALE GENOMIC DNA]</scope>
    <source>
        <strain evidence="1">J267</strain>
        <tissue evidence="1">Leaf</tissue>
    </source>
</reference>
<keyword evidence="2" id="KW-1185">Reference proteome</keyword>
<evidence type="ECO:0000313" key="2">
    <source>
        <dbReference type="Proteomes" id="UP000325577"/>
    </source>
</evidence>
<proteinExistence type="predicted"/>